<reference evidence="2 3" key="1">
    <citation type="submission" date="2019-03" db="EMBL/GenBank/DDBJ databases">
        <title>Novel transposon Tn6433 accelerates the dissemination of tet(E) in Aeromonas from aerobic biofilm under oxytetracycline stress.</title>
        <authorList>
            <person name="Shi Y."/>
            <person name="Tian Z."/>
            <person name="Zhang Y."/>
            <person name="Zhang H."/>
            <person name="Yang M."/>
        </authorList>
    </citation>
    <scope>NUCLEOTIDE SEQUENCE [LARGE SCALE GENOMIC DNA]</scope>
    <source>
        <strain evidence="2 3">R50-22</strain>
    </source>
</reference>
<gene>
    <name evidence="2" type="ORF">E4188_17115</name>
</gene>
<dbReference type="RefSeq" id="WP_171269716.1">
    <property type="nucleotide sequence ID" value="NZ_CP038445.1"/>
</dbReference>
<feature type="signal peptide" evidence="1">
    <location>
        <begin position="1"/>
        <end position="24"/>
    </location>
</feature>
<keyword evidence="3" id="KW-1185">Reference proteome</keyword>
<dbReference type="Proteomes" id="UP000502657">
    <property type="component" value="Chromosome"/>
</dbReference>
<feature type="chain" id="PRO_5047230931" description="Rz1 protein" evidence="1">
    <location>
        <begin position="25"/>
        <end position="69"/>
    </location>
</feature>
<evidence type="ECO:0008006" key="4">
    <source>
        <dbReference type="Google" id="ProtNLM"/>
    </source>
</evidence>
<evidence type="ECO:0000256" key="1">
    <source>
        <dbReference type="SAM" id="SignalP"/>
    </source>
</evidence>
<sequence length="69" mass="7536">MPLPLLLLLVCSALLPGCMTPAPAAKPSCYTTPPRLVWTVSPDGWVHLPPDAQAELVNWITDVRECIKQ</sequence>
<evidence type="ECO:0000313" key="3">
    <source>
        <dbReference type="Proteomes" id="UP000502657"/>
    </source>
</evidence>
<organism evidence="2 3">
    <name type="scientific">Aeromonas media</name>
    <dbReference type="NCBI Taxonomy" id="651"/>
    <lineage>
        <taxon>Bacteria</taxon>
        <taxon>Pseudomonadati</taxon>
        <taxon>Pseudomonadota</taxon>
        <taxon>Gammaproteobacteria</taxon>
        <taxon>Aeromonadales</taxon>
        <taxon>Aeromonadaceae</taxon>
        <taxon>Aeromonas</taxon>
    </lineage>
</organism>
<keyword evidence="1" id="KW-0732">Signal</keyword>
<dbReference type="EMBL" id="CP038448">
    <property type="protein sequence ID" value="QJT40040.1"/>
    <property type="molecule type" value="Genomic_DNA"/>
</dbReference>
<accession>A0ABX6NXV9</accession>
<evidence type="ECO:0000313" key="2">
    <source>
        <dbReference type="EMBL" id="QJT40040.1"/>
    </source>
</evidence>
<proteinExistence type="predicted"/>
<protein>
    <recommendedName>
        <fullName evidence="4">Rz1 protein</fullName>
    </recommendedName>
</protein>
<name>A0ABX6NXV9_AERME</name>